<dbReference type="GO" id="GO:0016747">
    <property type="term" value="F:acyltransferase activity, transferring groups other than amino-acyl groups"/>
    <property type="evidence" value="ECO:0007669"/>
    <property type="project" value="InterPro"/>
</dbReference>
<dbReference type="PANTHER" id="PTHR43610:SF1">
    <property type="entry name" value="N-ACETYLTRANSFERASE DOMAIN-CONTAINING PROTEIN"/>
    <property type="match status" value="1"/>
</dbReference>
<sequence>MSRCAASISWRRAVPPVDDGLYVPLGDDDLELVPLAEEHREGLRAACDADGEIWQIYPFSYAGEAFDRQFDLMLSPDRPRRCYVVMLAGEIVGMTAWIEHGAPGHSIEIGNSYIIPRLRGTGFNRRVKTLLLDHAFGQGLVRVGFKVDEINQRSQAAVLKLGCTKEGVLRSERVTWTGRMRDTGVFSLLASEWAAQRAAGA</sequence>
<keyword evidence="2" id="KW-0808">Transferase</keyword>
<name>A0A6M4AZN7_9SPHN</name>
<dbReference type="Proteomes" id="UP000503018">
    <property type="component" value="Chromosome"/>
</dbReference>
<dbReference type="InterPro" id="IPR000182">
    <property type="entry name" value="GNAT_dom"/>
</dbReference>
<gene>
    <name evidence="2" type="ORF">GV829_04370</name>
</gene>
<evidence type="ECO:0000313" key="3">
    <source>
        <dbReference type="Proteomes" id="UP000503018"/>
    </source>
</evidence>
<dbReference type="AlphaFoldDB" id="A0A6M4AZN7"/>
<dbReference type="PANTHER" id="PTHR43610">
    <property type="entry name" value="BLL6696 PROTEIN"/>
    <property type="match status" value="1"/>
</dbReference>
<dbReference type="CDD" id="cd04301">
    <property type="entry name" value="NAT_SF"/>
    <property type="match status" value="1"/>
</dbReference>
<organism evidence="2 3">
    <name type="scientific">Sphingomonas lacunae</name>
    <dbReference type="NCBI Taxonomy" id="2698828"/>
    <lineage>
        <taxon>Bacteria</taxon>
        <taxon>Pseudomonadati</taxon>
        <taxon>Pseudomonadota</taxon>
        <taxon>Alphaproteobacteria</taxon>
        <taxon>Sphingomonadales</taxon>
        <taxon>Sphingomonadaceae</taxon>
        <taxon>Sphingomonas</taxon>
    </lineage>
</organism>
<feature type="domain" description="N-acetyltransferase" evidence="1">
    <location>
        <begin position="30"/>
        <end position="185"/>
    </location>
</feature>
<dbReference type="SUPFAM" id="SSF55729">
    <property type="entry name" value="Acyl-CoA N-acyltransferases (Nat)"/>
    <property type="match status" value="1"/>
</dbReference>
<protein>
    <submittedName>
        <fullName evidence="2">GNAT family N-acetyltransferase</fullName>
    </submittedName>
</protein>
<dbReference type="InterPro" id="IPR016181">
    <property type="entry name" value="Acyl_CoA_acyltransferase"/>
</dbReference>
<dbReference type="EMBL" id="CP053015">
    <property type="protein sequence ID" value="QJQ33569.1"/>
    <property type="molecule type" value="Genomic_DNA"/>
</dbReference>
<evidence type="ECO:0000313" key="2">
    <source>
        <dbReference type="EMBL" id="QJQ33569.1"/>
    </source>
</evidence>
<keyword evidence="3" id="KW-1185">Reference proteome</keyword>
<dbReference type="KEGG" id="slan:GV829_04370"/>
<dbReference type="Gene3D" id="3.40.630.30">
    <property type="match status" value="1"/>
</dbReference>
<evidence type="ECO:0000259" key="1">
    <source>
        <dbReference type="PROSITE" id="PS51186"/>
    </source>
</evidence>
<dbReference type="Pfam" id="PF13302">
    <property type="entry name" value="Acetyltransf_3"/>
    <property type="match status" value="1"/>
</dbReference>
<proteinExistence type="predicted"/>
<accession>A0A6M4AZN7</accession>
<reference evidence="2 3" key="1">
    <citation type="submission" date="2020-01" db="EMBL/GenBank/DDBJ databases">
        <title>Sphingomonas sp. strain CSW-10.</title>
        <authorList>
            <person name="Chen W.-M."/>
        </authorList>
    </citation>
    <scope>NUCLEOTIDE SEQUENCE [LARGE SCALE GENOMIC DNA]</scope>
    <source>
        <strain evidence="2 3">CSW-10</strain>
    </source>
</reference>
<dbReference type="PROSITE" id="PS51186">
    <property type="entry name" value="GNAT"/>
    <property type="match status" value="1"/>
</dbReference>